<proteinExistence type="predicted"/>
<keyword evidence="1" id="KW-1133">Transmembrane helix</keyword>
<feature type="transmembrane region" description="Helical" evidence="1">
    <location>
        <begin position="21"/>
        <end position="41"/>
    </location>
</feature>
<accession>A0AAC8TIS7</accession>
<reference evidence="3 5" key="2">
    <citation type="submission" date="2018-08" db="EMBL/GenBank/DDBJ databases">
        <title>Genomic Encyclopedia of Archaeal and Bacterial Type Strains, Phase II (KMG-II): from individual species to whole genera.</title>
        <authorList>
            <person name="Goeker M."/>
        </authorList>
    </citation>
    <scope>NUCLEOTIDE SEQUENCE [LARGE SCALE GENOMIC DNA]</scope>
    <source>
        <strain evidence="3 5">DSM 2261</strain>
    </source>
</reference>
<dbReference type="KEGG" id="age:AA314_07552"/>
<dbReference type="Proteomes" id="UP000035579">
    <property type="component" value="Chromosome"/>
</dbReference>
<feature type="transmembrane region" description="Helical" evidence="1">
    <location>
        <begin position="346"/>
        <end position="363"/>
    </location>
</feature>
<evidence type="ECO:0000313" key="5">
    <source>
        <dbReference type="Proteomes" id="UP000256345"/>
    </source>
</evidence>
<dbReference type="Proteomes" id="UP000256345">
    <property type="component" value="Unassembled WGS sequence"/>
</dbReference>
<evidence type="ECO:0000256" key="1">
    <source>
        <dbReference type="SAM" id="Phobius"/>
    </source>
</evidence>
<gene>
    <name evidence="2" type="ORF">AA314_07552</name>
    <name evidence="3" type="ORF">ATI61_110327</name>
</gene>
<sequence length="404" mass="42129">MAKLDSVTGDVRLRQALYGGLLGSAGVILAWTVWVVIQAWLQDWGSVVRAPAVGATLGIVVDFLSEHVRASAREARGESGAPAPTSGEGEAPGRLRRVLGPIGTLSLVFLAGACENLVGDRIAALWRPFLVSVATFFPVGAVFAWMLHARAFHEHSLPSNLLHGVWAGLCAAMTVVGMGLVLGTLPRAGEGVDWSALLALFVWWGLLGGAFGFALREEDSPSLVGPPVGVGCMLLLTVLGAVPVSWIPTTTGMVGLLATAARPVSELVLTHPGLPAQVLAEVEKISGPAPVTRLPGLPEGVGLASQWSMRLTRLVGCEVAGVTPSPRHTSLCNDLRRGSRSGLLRSWWVLLVFSLGLGLAHVVEARLRPATYAGSATQGRDGVLALGACLLLLAAVLLVRLVPA</sequence>
<feature type="transmembrane region" description="Helical" evidence="1">
    <location>
        <begin position="197"/>
        <end position="215"/>
    </location>
</feature>
<feature type="transmembrane region" description="Helical" evidence="1">
    <location>
        <begin position="125"/>
        <end position="145"/>
    </location>
</feature>
<dbReference type="EMBL" id="QUMU01000010">
    <property type="protein sequence ID" value="REG27320.1"/>
    <property type="molecule type" value="Genomic_DNA"/>
</dbReference>
<name>A0AAC8TIS7_9BACT</name>
<keyword evidence="1" id="KW-0812">Transmembrane</keyword>
<feature type="transmembrane region" description="Helical" evidence="1">
    <location>
        <begin position="165"/>
        <end position="185"/>
    </location>
</feature>
<keyword evidence="5" id="KW-1185">Reference proteome</keyword>
<dbReference type="AlphaFoldDB" id="A0AAC8TIS7"/>
<evidence type="ECO:0000313" key="2">
    <source>
        <dbReference type="EMBL" id="AKJ05926.1"/>
    </source>
</evidence>
<evidence type="ECO:0000313" key="4">
    <source>
        <dbReference type="Proteomes" id="UP000035579"/>
    </source>
</evidence>
<feature type="transmembrane region" description="Helical" evidence="1">
    <location>
        <begin position="383"/>
        <end position="402"/>
    </location>
</feature>
<dbReference type="EMBL" id="CP011509">
    <property type="protein sequence ID" value="AKJ05926.1"/>
    <property type="molecule type" value="Genomic_DNA"/>
</dbReference>
<feature type="transmembrane region" description="Helical" evidence="1">
    <location>
        <begin position="227"/>
        <end position="247"/>
    </location>
</feature>
<dbReference type="RefSeq" id="WP_047859345.1">
    <property type="nucleotide sequence ID" value="NZ_CP011509.1"/>
</dbReference>
<protein>
    <submittedName>
        <fullName evidence="2">Uncharacterized protein</fullName>
    </submittedName>
</protein>
<organism evidence="2 4">
    <name type="scientific">Archangium gephyra</name>
    <dbReference type="NCBI Taxonomy" id="48"/>
    <lineage>
        <taxon>Bacteria</taxon>
        <taxon>Pseudomonadati</taxon>
        <taxon>Myxococcota</taxon>
        <taxon>Myxococcia</taxon>
        <taxon>Myxococcales</taxon>
        <taxon>Cystobacterineae</taxon>
        <taxon>Archangiaceae</taxon>
        <taxon>Archangium</taxon>
    </lineage>
</organism>
<reference evidence="2 4" key="1">
    <citation type="submission" date="2015-05" db="EMBL/GenBank/DDBJ databases">
        <title>Genome assembly of Archangium gephyra DSM 2261.</title>
        <authorList>
            <person name="Sharma G."/>
            <person name="Subramanian S."/>
        </authorList>
    </citation>
    <scope>NUCLEOTIDE SEQUENCE [LARGE SCALE GENOMIC DNA]</scope>
    <source>
        <strain evidence="2 4">DSM 2261</strain>
    </source>
</reference>
<keyword evidence="1" id="KW-0472">Membrane</keyword>
<evidence type="ECO:0000313" key="3">
    <source>
        <dbReference type="EMBL" id="REG27320.1"/>
    </source>
</evidence>